<organism evidence="2 3">
    <name type="scientific">Actinomadura rugatobispora</name>
    <dbReference type="NCBI Taxonomy" id="1994"/>
    <lineage>
        <taxon>Bacteria</taxon>
        <taxon>Bacillati</taxon>
        <taxon>Actinomycetota</taxon>
        <taxon>Actinomycetes</taxon>
        <taxon>Streptosporangiales</taxon>
        <taxon>Thermomonosporaceae</taxon>
        <taxon>Actinomadura</taxon>
    </lineage>
</organism>
<evidence type="ECO:0000313" key="3">
    <source>
        <dbReference type="Proteomes" id="UP001596074"/>
    </source>
</evidence>
<dbReference type="Pfam" id="PF19054">
    <property type="entry name" value="DUF5753"/>
    <property type="match status" value="1"/>
</dbReference>
<reference evidence="3" key="1">
    <citation type="journal article" date="2019" name="Int. J. Syst. Evol. Microbiol.">
        <title>The Global Catalogue of Microorganisms (GCM) 10K type strain sequencing project: providing services to taxonomists for standard genome sequencing and annotation.</title>
        <authorList>
            <consortium name="The Broad Institute Genomics Platform"/>
            <consortium name="The Broad Institute Genome Sequencing Center for Infectious Disease"/>
            <person name="Wu L."/>
            <person name="Ma J."/>
        </authorList>
    </citation>
    <scope>NUCLEOTIDE SEQUENCE [LARGE SCALE GENOMIC DNA]</scope>
    <source>
        <strain evidence="3">KCTC 42087</strain>
    </source>
</reference>
<name>A0ABW1A6S6_9ACTN</name>
<feature type="domain" description="HTH cro/C1-type" evidence="1">
    <location>
        <begin position="20"/>
        <end position="75"/>
    </location>
</feature>
<evidence type="ECO:0000259" key="1">
    <source>
        <dbReference type="PROSITE" id="PS50943"/>
    </source>
</evidence>
<dbReference type="EMBL" id="JBHSON010000052">
    <property type="protein sequence ID" value="MFC5750332.1"/>
    <property type="molecule type" value="Genomic_DNA"/>
</dbReference>
<dbReference type="PROSITE" id="PS50943">
    <property type="entry name" value="HTH_CROC1"/>
    <property type="match status" value="1"/>
</dbReference>
<gene>
    <name evidence="2" type="ORF">ACFPZN_32305</name>
</gene>
<dbReference type="RefSeq" id="WP_378286071.1">
    <property type="nucleotide sequence ID" value="NZ_JBHSON010000052.1"/>
</dbReference>
<comment type="caution">
    <text evidence="2">The sequence shown here is derived from an EMBL/GenBank/DDBJ whole genome shotgun (WGS) entry which is preliminary data.</text>
</comment>
<sequence>MSSSPSSSAQAARVRLGARLRELRAGTGLTGRAFAARAGWRSAANVTKIEKGQYAITADTVRLWCRVTGASLELTAELLAEQANVADAWATHMELNRGGLKARQERLRGIYWQVAVQRVYQTRVVPGLLQTADMISFLLDRVRIDQHIEIDDVAEAVAARLARQECLKRPDARWLFILEEDVLWYRPGPLETHQGQLSHLLEVMRRPTVFLGIIPRGIDRRGVITGESFTMDDASLVSVELTSGHLNITAPPEVRLYLEMWARLESIAVYGNQARALILDALRAVDALDDGG</sequence>
<dbReference type="CDD" id="cd00093">
    <property type="entry name" value="HTH_XRE"/>
    <property type="match status" value="1"/>
</dbReference>
<proteinExistence type="predicted"/>
<protein>
    <submittedName>
        <fullName evidence="2">Helix-turn-helix domain-containing protein</fullName>
    </submittedName>
</protein>
<dbReference type="SMART" id="SM00530">
    <property type="entry name" value="HTH_XRE"/>
    <property type="match status" value="1"/>
</dbReference>
<dbReference type="InterPro" id="IPR001387">
    <property type="entry name" value="Cro/C1-type_HTH"/>
</dbReference>
<dbReference type="SUPFAM" id="SSF47413">
    <property type="entry name" value="lambda repressor-like DNA-binding domains"/>
    <property type="match status" value="1"/>
</dbReference>
<dbReference type="Gene3D" id="1.10.260.40">
    <property type="entry name" value="lambda repressor-like DNA-binding domains"/>
    <property type="match status" value="1"/>
</dbReference>
<dbReference type="Pfam" id="PF13560">
    <property type="entry name" value="HTH_31"/>
    <property type="match status" value="1"/>
</dbReference>
<accession>A0ABW1A6S6</accession>
<dbReference type="InterPro" id="IPR010982">
    <property type="entry name" value="Lambda_DNA-bd_dom_sf"/>
</dbReference>
<dbReference type="Proteomes" id="UP001596074">
    <property type="component" value="Unassembled WGS sequence"/>
</dbReference>
<keyword evidence="3" id="KW-1185">Reference proteome</keyword>
<dbReference type="InterPro" id="IPR043917">
    <property type="entry name" value="DUF5753"/>
</dbReference>
<evidence type="ECO:0000313" key="2">
    <source>
        <dbReference type="EMBL" id="MFC5750332.1"/>
    </source>
</evidence>